<dbReference type="AlphaFoldDB" id="A0A212JFS7"/>
<gene>
    <name evidence="2" type="ORF">KL86DYS1_12130</name>
</gene>
<evidence type="ECO:0000313" key="2">
    <source>
        <dbReference type="EMBL" id="SBV98280.1"/>
    </source>
</evidence>
<dbReference type="EMBL" id="FLUM01000001">
    <property type="protein sequence ID" value="SBV98280.1"/>
    <property type="molecule type" value="Genomic_DNA"/>
</dbReference>
<feature type="chain" id="PRO_5012849422" description="Protein SirB1 N-terminal domain-containing protein" evidence="1">
    <location>
        <begin position="19"/>
        <end position="340"/>
    </location>
</feature>
<proteinExistence type="predicted"/>
<organism evidence="2">
    <name type="scientific">uncultured Dysgonomonas sp</name>
    <dbReference type="NCBI Taxonomy" id="206096"/>
    <lineage>
        <taxon>Bacteria</taxon>
        <taxon>Pseudomonadati</taxon>
        <taxon>Bacteroidota</taxon>
        <taxon>Bacteroidia</taxon>
        <taxon>Bacteroidales</taxon>
        <taxon>Dysgonomonadaceae</taxon>
        <taxon>Dysgonomonas</taxon>
        <taxon>environmental samples</taxon>
    </lineage>
</organism>
<protein>
    <recommendedName>
        <fullName evidence="3">Protein SirB1 N-terminal domain-containing protein</fullName>
    </recommendedName>
</protein>
<reference evidence="2" key="1">
    <citation type="submission" date="2016-04" db="EMBL/GenBank/DDBJ databases">
        <authorList>
            <person name="Evans L.H."/>
            <person name="Alamgir A."/>
            <person name="Owens N."/>
            <person name="Weber N.D."/>
            <person name="Virtaneva K."/>
            <person name="Barbian K."/>
            <person name="Babar A."/>
            <person name="Rosenke K."/>
        </authorList>
    </citation>
    <scope>NUCLEOTIDE SEQUENCE</scope>
    <source>
        <strain evidence="2">86-1</strain>
    </source>
</reference>
<evidence type="ECO:0008006" key="3">
    <source>
        <dbReference type="Google" id="ProtNLM"/>
    </source>
</evidence>
<evidence type="ECO:0000256" key="1">
    <source>
        <dbReference type="SAM" id="SignalP"/>
    </source>
</evidence>
<accession>A0A212JFS7</accession>
<keyword evidence="1" id="KW-0732">Signal</keyword>
<name>A0A212JFS7_9BACT</name>
<sequence length="340" mass="39355">MKYLLLLLICLCTIMTQAQEDIFRRHYKDAFGEINKMLNNKDTVNFCKAVFLTENAYCDNKMNITDFDEYIEICSLMCDEIAKSENIVYTEKDKERAMAQCAAFVFMTDSVVMVTDEGVKIRPPFSYNSEDFAGQKEWSNTFVSTLMQTQKGNCHSLPYLYKIIMNELGYESHLALAPNHIYIKANNKKVGWYNIELTCGDFPTDAWLMASGYIHTNAIRNGTYMRALSEKESVAMTLVDLAQGYQAKFGIEDGSFMLMCCNTALKHFPNYINALLLKGEILTELYRKSEDPELMSQMTERYTHIHELGYRKMPDEMYMKWLDTLKDNTDSRMKSVIVKK</sequence>
<feature type="signal peptide" evidence="1">
    <location>
        <begin position="1"/>
        <end position="18"/>
    </location>
</feature>